<dbReference type="InterPro" id="IPR038062">
    <property type="entry name" value="ScdA-like_N_sf"/>
</dbReference>
<dbReference type="OrthoDB" id="5397989at2"/>
<dbReference type="AlphaFoldDB" id="A0A348FW97"/>
<dbReference type="EMBL" id="AP018907">
    <property type="protein sequence ID" value="BBF91580.1"/>
    <property type="molecule type" value="Genomic_DNA"/>
</dbReference>
<dbReference type="Proteomes" id="UP000266934">
    <property type="component" value="Chromosome"/>
</dbReference>
<dbReference type="SUPFAM" id="SSF140683">
    <property type="entry name" value="SP0561-like"/>
    <property type="match status" value="1"/>
</dbReference>
<organism evidence="2 3">
    <name type="scientific">Blastochloris tepida</name>
    <dbReference type="NCBI Taxonomy" id="2233851"/>
    <lineage>
        <taxon>Bacteria</taxon>
        <taxon>Pseudomonadati</taxon>
        <taxon>Pseudomonadota</taxon>
        <taxon>Alphaproteobacteria</taxon>
        <taxon>Hyphomicrobiales</taxon>
        <taxon>Blastochloridaceae</taxon>
        <taxon>Blastochloris</taxon>
    </lineage>
</organism>
<dbReference type="NCBIfam" id="TIGR03980">
    <property type="entry name" value="prismane_assoc"/>
    <property type="match status" value="1"/>
</dbReference>
<evidence type="ECO:0000259" key="1">
    <source>
        <dbReference type="Pfam" id="PF08984"/>
    </source>
</evidence>
<accession>A0A348FW97</accession>
<feature type="domain" description="DUF1858" evidence="1">
    <location>
        <begin position="9"/>
        <end position="51"/>
    </location>
</feature>
<dbReference type="InterPro" id="IPR023883">
    <property type="entry name" value="CHP03980_redox-disulphide"/>
</dbReference>
<dbReference type="PANTHER" id="PTHR39341:SF1">
    <property type="entry name" value="DUF1858 DOMAIN-CONTAINING PROTEIN"/>
    <property type="match status" value="1"/>
</dbReference>
<evidence type="ECO:0000313" key="2">
    <source>
        <dbReference type="EMBL" id="BBF91580.1"/>
    </source>
</evidence>
<dbReference type="RefSeq" id="WP_126396910.1">
    <property type="nucleotide sequence ID" value="NZ_AP018907.1"/>
</dbReference>
<dbReference type="InterPro" id="IPR015077">
    <property type="entry name" value="DUF1858"/>
</dbReference>
<proteinExistence type="predicted"/>
<dbReference type="Gene3D" id="1.10.3910.10">
    <property type="entry name" value="SP0561-like"/>
    <property type="match status" value="1"/>
</dbReference>
<evidence type="ECO:0000313" key="3">
    <source>
        <dbReference type="Proteomes" id="UP000266934"/>
    </source>
</evidence>
<reference evidence="2 3" key="1">
    <citation type="submission" date="2018-08" db="EMBL/GenBank/DDBJ databases">
        <title>Complete genome sequencing of Blastochloris tepida GI.</title>
        <authorList>
            <person name="Tsukatani Y."/>
            <person name="Mori H."/>
        </authorList>
    </citation>
    <scope>NUCLEOTIDE SEQUENCE [LARGE SCALE GENOMIC DNA]</scope>
    <source>
        <strain evidence="2 3">GI</strain>
    </source>
</reference>
<name>A0A348FW97_9HYPH</name>
<gene>
    <name evidence="2" type="ORF">BLTE_02650</name>
</gene>
<sequence length="71" mass="7628">MAVQPWHAVADVMGRAPATIRVFLDHRMHCVGCPIARFHSVEEACREHGLALPPVLAALDAAVAVHQDAPP</sequence>
<dbReference type="Pfam" id="PF08984">
    <property type="entry name" value="DUF1858"/>
    <property type="match status" value="1"/>
</dbReference>
<protein>
    <recommendedName>
        <fullName evidence="1">DUF1858 domain-containing protein</fullName>
    </recommendedName>
</protein>
<dbReference type="PANTHER" id="PTHR39341">
    <property type="entry name" value="BSL7085 PROTEIN"/>
    <property type="match status" value="1"/>
</dbReference>
<dbReference type="KEGG" id="blag:BLTE_02650"/>
<keyword evidence="3" id="KW-1185">Reference proteome</keyword>